<reference evidence="4" key="1">
    <citation type="submission" date="2017-11" db="EMBL/GenBank/DDBJ databases">
        <authorList>
            <person name="Watanabe M."/>
            <person name="Kojima H."/>
        </authorList>
    </citation>
    <scope>NUCLEOTIDE SEQUENCE [LARGE SCALE GENOMIC DNA]</scope>
    <source>
        <strain evidence="4">Tokyo 01</strain>
    </source>
</reference>
<keyword evidence="4" id="KW-1185">Reference proteome</keyword>
<gene>
    <name evidence="3" type="ORF">DENIS_3733</name>
</gene>
<organism evidence="3 4">
    <name type="scientific">Desulfonema ishimotonii</name>
    <dbReference type="NCBI Taxonomy" id="45657"/>
    <lineage>
        <taxon>Bacteria</taxon>
        <taxon>Pseudomonadati</taxon>
        <taxon>Thermodesulfobacteriota</taxon>
        <taxon>Desulfobacteria</taxon>
        <taxon>Desulfobacterales</taxon>
        <taxon>Desulfococcaceae</taxon>
        <taxon>Desulfonema</taxon>
    </lineage>
</organism>
<name>A0A401G0N7_9BACT</name>
<reference evidence="4" key="2">
    <citation type="submission" date="2019-01" db="EMBL/GenBank/DDBJ databases">
        <title>Genome sequence of Desulfonema ishimotonii strain Tokyo 01.</title>
        <authorList>
            <person name="Fukui M."/>
        </authorList>
    </citation>
    <scope>NUCLEOTIDE SEQUENCE [LARGE SCALE GENOMIC DNA]</scope>
    <source>
        <strain evidence="4">Tokyo 01</strain>
    </source>
</reference>
<dbReference type="InterPro" id="IPR001638">
    <property type="entry name" value="Solute-binding_3/MltF_N"/>
</dbReference>
<dbReference type="SUPFAM" id="SSF53850">
    <property type="entry name" value="Periplasmic binding protein-like II"/>
    <property type="match status" value="1"/>
</dbReference>
<comment type="caution">
    <text evidence="3">The sequence shown here is derived from an EMBL/GenBank/DDBJ whole genome shotgun (WGS) entry which is preliminary data.</text>
</comment>
<evidence type="ECO:0000313" key="4">
    <source>
        <dbReference type="Proteomes" id="UP000288096"/>
    </source>
</evidence>
<evidence type="ECO:0000259" key="2">
    <source>
        <dbReference type="Pfam" id="PF00497"/>
    </source>
</evidence>
<sequence>MKKRIISILITGMLCVFFSLDSFGNETVYLTTGEWSPFTSEDLKDYGFLCRVTTEAFGVVGVNTKYKFFPWKRASFLVENGVSDGSVGWIHSEKREDKYYLSDPLAESYNVFFHLKNYKFDWKTEEDLKGIRIGVTIGYYEEEWLKQMQIESNWSDLLNLKKLARGRIDIFPCNQEVCMFLIRKNFPPEMAKQITYHRKPYYRATSHVIFSKTTEKGLRLRNLLNEGLKRLHESGRYKQLADAFAKGEYD</sequence>
<dbReference type="Pfam" id="PF00497">
    <property type="entry name" value="SBP_bac_3"/>
    <property type="match status" value="1"/>
</dbReference>
<dbReference type="AlphaFoldDB" id="A0A401G0N7"/>
<dbReference type="Proteomes" id="UP000288096">
    <property type="component" value="Unassembled WGS sequence"/>
</dbReference>
<feature type="domain" description="Solute-binding protein family 3/N-terminal" evidence="2">
    <location>
        <begin position="31"/>
        <end position="244"/>
    </location>
</feature>
<evidence type="ECO:0000256" key="1">
    <source>
        <dbReference type="ARBA" id="ARBA00022729"/>
    </source>
</evidence>
<protein>
    <recommendedName>
        <fullName evidence="2">Solute-binding protein family 3/N-terminal domain-containing protein</fullName>
    </recommendedName>
</protein>
<evidence type="ECO:0000313" key="3">
    <source>
        <dbReference type="EMBL" id="GBC62756.1"/>
    </source>
</evidence>
<dbReference type="EMBL" id="BEXT01000001">
    <property type="protein sequence ID" value="GBC62756.1"/>
    <property type="molecule type" value="Genomic_DNA"/>
</dbReference>
<proteinExistence type="predicted"/>
<keyword evidence="1" id="KW-0732">Signal</keyword>
<accession>A0A401G0N7</accession>
<dbReference type="PANTHER" id="PTHR35936:SF25">
    <property type="entry name" value="ABC TRANSPORTER SUBSTRATE-BINDING PROTEIN"/>
    <property type="match status" value="1"/>
</dbReference>
<dbReference type="Gene3D" id="3.40.190.10">
    <property type="entry name" value="Periplasmic binding protein-like II"/>
    <property type="match status" value="2"/>
</dbReference>
<dbReference type="PANTHER" id="PTHR35936">
    <property type="entry name" value="MEMBRANE-BOUND LYTIC MUREIN TRANSGLYCOSYLASE F"/>
    <property type="match status" value="1"/>
</dbReference>